<dbReference type="InterPro" id="IPR050357">
    <property type="entry name" value="Arrestin_domain-protein"/>
</dbReference>
<feature type="compositionally biased region" description="Gly residues" evidence="2">
    <location>
        <begin position="265"/>
        <end position="278"/>
    </location>
</feature>
<dbReference type="EnsemblMetazoa" id="Aqu2.1.42034_001">
    <property type="protein sequence ID" value="Aqu2.1.42034_001"/>
    <property type="gene ID" value="Aqu2.1.42034"/>
</dbReference>
<dbReference type="PANTHER" id="PTHR11188:SF17">
    <property type="entry name" value="FI21816P1"/>
    <property type="match status" value="1"/>
</dbReference>
<accession>A0A1X7VQ80</accession>
<reference evidence="4" key="1">
    <citation type="submission" date="2017-05" db="UniProtKB">
        <authorList>
            <consortium name="EnsemblMetazoa"/>
        </authorList>
    </citation>
    <scope>IDENTIFICATION</scope>
</reference>
<name>A0A1X7VQ80_AMPQE</name>
<dbReference type="InterPro" id="IPR014752">
    <property type="entry name" value="Arrestin-like_C"/>
</dbReference>
<dbReference type="SUPFAM" id="SSF81296">
    <property type="entry name" value="E set domains"/>
    <property type="match status" value="2"/>
</dbReference>
<feature type="region of interest" description="Disordered" evidence="2">
    <location>
        <begin position="225"/>
        <end position="319"/>
    </location>
</feature>
<feature type="compositionally biased region" description="Pro residues" evidence="2">
    <location>
        <begin position="229"/>
        <end position="263"/>
    </location>
</feature>
<dbReference type="Gene3D" id="2.60.40.640">
    <property type="match status" value="2"/>
</dbReference>
<dbReference type="InterPro" id="IPR011021">
    <property type="entry name" value="Arrestin-like_N"/>
</dbReference>
<protein>
    <recommendedName>
        <fullName evidence="3">Arrestin C-terminal-like domain-containing protein</fullName>
    </recommendedName>
</protein>
<evidence type="ECO:0000259" key="3">
    <source>
        <dbReference type="SMART" id="SM01017"/>
    </source>
</evidence>
<evidence type="ECO:0000256" key="1">
    <source>
        <dbReference type="ARBA" id="ARBA00005298"/>
    </source>
</evidence>
<dbReference type="GO" id="GO:0005737">
    <property type="term" value="C:cytoplasm"/>
    <property type="evidence" value="ECO:0007669"/>
    <property type="project" value="TreeGrafter"/>
</dbReference>
<feature type="domain" description="Arrestin C-terminal-like" evidence="3">
    <location>
        <begin position="94"/>
        <end position="223"/>
    </location>
</feature>
<dbReference type="Pfam" id="PF02752">
    <property type="entry name" value="Arrestin_C"/>
    <property type="match status" value="1"/>
</dbReference>
<dbReference type="InterPro" id="IPR011022">
    <property type="entry name" value="Arrestin_C-like"/>
</dbReference>
<sequence>GQEHSRRGQFPVGNFQFPFSLQLGSGNLPASYNGTYGRIDYRIEARVMKDGIFKRDTRCEAYINVGSIVPINNPQLQTPKAMEISKTLCCLCCASGPINITATVPRTGFCILKDAIPIEVSVENGSRRDVRQIVASIHKQVHYTAEGHHRYDNVTVVSVGSEPVAAHSSTVWRPPPIAVPNTPPTLLNCNILQVTYYLTITGSISGAIDPVISIPITIGNVPLEGAPGGFPPQPQGTTAPPPAAGPPPAYPQPPPPTFAPTAPPVGGGFGPPAGGSGFGPPAEFGFGGQQSNFNNFAPVGFSDPPQGIPLHSALSTKKN</sequence>
<dbReference type="OMA" id="HGVYYAG"/>
<dbReference type="SMART" id="SM01017">
    <property type="entry name" value="Arrestin_C"/>
    <property type="match status" value="1"/>
</dbReference>
<dbReference type="eggNOG" id="KOG3780">
    <property type="taxonomic scope" value="Eukaryota"/>
</dbReference>
<dbReference type="GO" id="GO:0015031">
    <property type="term" value="P:protein transport"/>
    <property type="evidence" value="ECO:0007669"/>
    <property type="project" value="TreeGrafter"/>
</dbReference>
<proteinExistence type="inferred from homology"/>
<evidence type="ECO:0000313" key="4">
    <source>
        <dbReference type="EnsemblMetazoa" id="Aqu2.1.42034_001"/>
    </source>
</evidence>
<comment type="similarity">
    <text evidence="1">Belongs to the arrestin family.</text>
</comment>
<organism evidence="4">
    <name type="scientific">Amphimedon queenslandica</name>
    <name type="common">Sponge</name>
    <dbReference type="NCBI Taxonomy" id="400682"/>
    <lineage>
        <taxon>Eukaryota</taxon>
        <taxon>Metazoa</taxon>
        <taxon>Porifera</taxon>
        <taxon>Demospongiae</taxon>
        <taxon>Heteroscleromorpha</taxon>
        <taxon>Haplosclerida</taxon>
        <taxon>Niphatidae</taxon>
        <taxon>Amphimedon</taxon>
    </lineage>
</organism>
<dbReference type="Pfam" id="PF00339">
    <property type="entry name" value="Arrestin_N"/>
    <property type="match status" value="1"/>
</dbReference>
<dbReference type="AlphaFoldDB" id="A0A1X7VQ80"/>
<dbReference type="STRING" id="400682.A0A1X7VQ80"/>
<evidence type="ECO:0000256" key="2">
    <source>
        <dbReference type="SAM" id="MobiDB-lite"/>
    </source>
</evidence>
<dbReference type="InParanoid" id="A0A1X7VQ80"/>
<dbReference type="OrthoDB" id="2333384at2759"/>
<dbReference type="PANTHER" id="PTHR11188">
    <property type="entry name" value="ARRESTIN DOMAIN CONTAINING PROTEIN"/>
    <property type="match status" value="1"/>
</dbReference>
<dbReference type="InterPro" id="IPR014756">
    <property type="entry name" value="Ig_E-set"/>
</dbReference>